<evidence type="ECO:0000313" key="1">
    <source>
        <dbReference type="EMBL" id="EXZ42729.1"/>
    </source>
</evidence>
<dbReference type="Proteomes" id="UP000022272">
    <property type="component" value="Unassembled WGS sequence"/>
</dbReference>
<protein>
    <submittedName>
        <fullName evidence="1">Lanthionine synthetase C-like family protein</fullName>
    </submittedName>
</protein>
<dbReference type="RefSeq" id="WP_005783050.1">
    <property type="nucleotide sequence ID" value="NZ_JGDM01000095.1"/>
</dbReference>
<dbReference type="SUPFAM" id="SSF158745">
    <property type="entry name" value="LanC-like"/>
    <property type="match status" value="1"/>
</dbReference>
<sequence>MKDELNSQLLTLANHQILQDTFTSDIGLFSGKMGSLMFFLIYAAYTKNSLYEKYAEKLLEEIYKDIVTDLTFHFSNGLCGIGWGIEYLIQHHYMEGDTDTALLDIDYLVMQYDPIYIEDHSLERGLEGLVYYVMSRLCAQRDDCTYIPFDLQYLERLHLACLSVPIKNRTEVLSLYIDNKRVFPYKSCLLKILDILERKQDIKSINWRTGLRMLIE</sequence>
<dbReference type="EMBL" id="JGDM01000095">
    <property type="protein sequence ID" value="EXZ42729.1"/>
    <property type="molecule type" value="Genomic_DNA"/>
</dbReference>
<evidence type="ECO:0000313" key="2">
    <source>
        <dbReference type="Proteomes" id="UP000022272"/>
    </source>
</evidence>
<dbReference type="PATRIC" id="fig|1339280.3.peg.3954"/>
<gene>
    <name evidence="1" type="ORF">M076_4127</name>
</gene>
<dbReference type="AlphaFoldDB" id="A0A016A6L6"/>
<proteinExistence type="predicted"/>
<reference evidence="1 2" key="1">
    <citation type="submission" date="2014-02" db="EMBL/GenBank/DDBJ databases">
        <authorList>
            <person name="Sears C."/>
            <person name="Carroll K."/>
            <person name="Sack B.R."/>
            <person name="Qadri F."/>
            <person name="Myers L.L."/>
            <person name="Chung G.-T."/>
            <person name="Escheverria P."/>
            <person name="Fraser C.M."/>
            <person name="Sadzewicz L."/>
            <person name="Shefchek K.A."/>
            <person name="Tallon L."/>
            <person name="Das S.P."/>
            <person name="Daugherty S."/>
            <person name="Mongodin E.F."/>
        </authorList>
    </citation>
    <scope>NUCLEOTIDE SEQUENCE [LARGE SCALE GENOMIC DNA]</scope>
    <source>
        <strain evidence="1 2">2-F-2 #4</strain>
    </source>
</reference>
<comment type="caution">
    <text evidence="1">The sequence shown here is derived from an EMBL/GenBank/DDBJ whole genome shotgun (WGS) entry which is preliminary data.</text>
</comment>
<name>A0A016A6L6_BACFG</name>
<accession>A0A016A6L6</accession>
<organism evidence="1 2">
    <name type="scientific">Bacteroides fragilis str. 2-F-2 #4</name>
    <dbReference type="NCBI Taxonomy" id="1339280"/>
    <lineage>
        <taxon>Bacteria</taxon>
        <taxon>Pseudomonadati</taxon>
        <taxon>Bacteroidota</taxon>
        <taxon>Bacteroidia</taxon>
        <taxon>Bacteroidales</taxon>
        <taxon>Bacteroidaceae</taxon>
        <taxon>Bacteroides</taxon>
    </lineage>
</organism>
<dbReference type="Gene3D" id="1.50.10.20">
    <property type="match status" value="1"/>
</dbReference>